<evidence type="ECO:0000256" key="4">
    <source>
        <dbReference type="ARBA" id="ARBA00023163"/>
    </source>
</evidence>
<dbReference type="CDD" id="cd05466">
    <property type="entry name" value="PBP2_LTTR_substrate"/>
    <property type="match status" value="1"/>
</dbReference>
<dbReference type="EMBL" id="JBGMEK010000026">
    <property type="protein sequence ID" value="MFA0811758.1"/>
    <property type="molecule type" value="Genomic_DNA"/>
</dbReference>
<evidence type="ECO:0000313" key="7">
    <source>
        <dbReference type="Proteomes" id="UP001569428"/>
    </source>
</evidence>
<evidence type="ECO:0000313" key="6">
    <source>
        <dbReference type="EMBL" id="MFA0811758.1"/>
    </source>
</evidence>
<evidence type="ECO:0000256" key="1">
    <source>
        <dbReference type="ARBA" id="ARBA00009437"/>
    </source>
</evidence>
<evidence type="ECO:0000259" key="5">
    <source>
        <dbReference type="PROSITE" id="PS50931"/>
    </source>
</evidence>
<dbReference type="PROSITE" id="PS50931">
    <property type="entry name" value="HTH_LYSR"/>
    <property type="match status" value="1"/>
</dbReference>
<protein>
    <submittedName>
        <fullName evidence="6">LysR substrate-binding domain-containing protein</fullName>
    </submittedName>
</protein>
<evidence type="ECO:0000256" key="3">
    <source>
        <dbReference type="ARBA" id="ARBA00023125"/>
    </source>
</evidence>
<dbReference type="InterPro" id="IPR000847">
    <property type="entry name" value="LysR_HTH_N"/>
</dbReference>
<proteinExistence type="inferred from homology"/>
<feature type="domain" description="HTH lysR-type" evidence="5">
    <location>
        <begin position="1"/>
        <end position="58"/>
    </location>
</feature>
<dbReference type="InterPro" id="IPR036390">
    <property type="entry name" value="WH_DNA-bd_sf"/>
</dbReference>
<comment type="similarity">
    <text evidence="1">Belongs to the LysR transcriptional regulatory family.</text>
</comment>
<dbReference type="Pfam" id="PF00126">
    <property type="entry name" value="HTH_1"/>
    <property type="match status" value="1"/>
</dbReference>
<gene>
    <name evidence="6" type="ORF">ACCI49_12580</name>
</gene>
<keyword evidence="2" id="KW-0805">Transcription regulation</keyword>
<dbReference type="Gene3D" id="1.10.10.10">
    <property type="entry name" value="Winged helix-like DNA-binding domain superfamily/Winged helix DNA-binding domain"/>
    <property type="match status" value="1"/>
</dbReference>
<dbReference type="RefSeq" id="WP_371839360.1">
    <property type="nucleotide sequence ID" value="NZ_JBGMEK010000026.1"/>
</dbReference>
<keyword evidence="7" id="KW-1185">Reference proteome</keyword>
<dbReference type="PANTHER" id="PTHR30126:SF91">
    <property type="entry name" value="LYSR FAMILY TRANSCRIPTIONAL REGULATOR"/>
    <property type="match status" value="1"/>
</dbReference>
<dbReference type="Pfam" id="PF03466">
    <property type="entry name" value="LysR_substrate"/>
    <property type="match status" value="1"/>
</dbReference>
<reference evidence="6 7" key="1">
    <citation type="submission" date="2024-08" db="EMBL/GenBank/DDBJ databases">
        <authorList>
            <person name="Ishaq N."/>
        </authorList>
    </citation>
    <scope>NUCLEOTIDE SEQUENCE [LARGE SCALE GENOMIC DNA]</scope>
    <source>
        <strain evidence="6 7">DSM 18651</strain>
    </source>
</reference>
<evidence type="ECO:0000256" key="2">
    <source>
        <dbReference type="ARBA" id="ARBA00023015"/>
    </source>
</evidence>
<comment type="caution">
    <text evidence="6">The sequence shown here is derived from an EMBL/GenBank/DDBJ whole genome shotgun (WGS) entry which is preliminary data.</text>
</comment>
<dbReference type="InterPro" id="IPR005119">
    <property type="entry name" value="LysR_subst-bd"/>
</dbReference>
<keyword evidence="4" id="KW-0804">Transcription</keyword>
<dbReference type="SUPFAM" id="SSF53850">
    <property type="entry name" value="Periplasmic binding protein-like II"/>
    <property type="match status" value="1"/>
</dbReference>
<organism evidence="6 7">
    <name type="scientific">Microbulbifer epialgicus</name>
    <dbReference type="NCBI Taxonomy" id="393907"/>
    <lineage>
        <taxon>Bacteria</taxon>
        <taxon>Pseudomonadati</taxon>
        <taxon>Pseudomonadota</taxon>
        <taxon>Gammaproteobacteria</taxon>
        <taxon>Cellvibrionales</taxon>
        <taxon>Microbulbiferaceae</taxon>
        <taxon>Microbulbifer</taxon>
    </lineage>
</organism>
<dbReference type="InterPro" id="IPR036388">
    <property type="entry name" value="WH-like_DNA-bd_sf"/>
</dbReference>
<dbReference type="Gene3D" id="3.40.190.10">
    <property type="entry name" value="Periplasmic binding protein-like II"/>
    <property type="match status" value="2"/>
</dbReference>
<dbReference type="PANTHER" id="PTHR30126">
    <property type="entry name" value="HTH-TYPE TRANSCRIPTIONAL REGULATOR"/>
    <property type="match status" value="1"/>
</dbReference>
<name>A0ABV4P1W8_9GAMM</name>
<dbReference type="Proteomes" id="UP001569428">
    <property type="component" value="Unassembled WGS sequence"/>
</dbReference>
<accession>A0ABV4P1W8</accession>
<keyword evidence="3" id="KW-0238">DNA-binding</keyword>
<sequence length="295" mass="32557">MEIVDLEKFLVIAATENLQRAADRLDTTASGLSKALRRLEVELDTRLFDRIGKQLKLNDDGRRLQSRAAEMVATARQIQAELGGSGIPDCRVAAPAMLQLNWALKIQEKLAAQQPRARLSITTAYESLALRMLLQGEVDAALITEAISAQVPSNFSTRRVGSTAMCIAASPNHPLAIARKRGVPEIEVPVTTIREYSFAAPRRSPFCGEERGIGSDGWREDLLPRKVQVVVNDYGVLSYFVMRGELLAFLPEELIEEIGAVKLRVAGTRQDTTEHLLFAWRGGRGGWLDHLAESL</sequence>
<dbReference type="SUPFAM" id="SSF46785">
    <property type="entry name" value="Winged helix' DNA-binding domain"/>
    <property type="match status" value="1"/>
</dbReference>